<feature type="domain" description="RNase III" evidence="9">
    <location>
        <begin position="5"/>
        <end position="132"/>
    </location>
</feature>
<dbReference type="PROSITE" id="PS50142">
    <property type="entry name" value="RNASE_3_2"/>
    <property type="match status" value="1"/>
</dbReference>
<evidence type="ECO:0000313" key="11">
    <source>
        <dbReference type="Proteomes" id="UP000067738"/>
    </source>
</evidence>
<dbReference type="InterPro" id="IPR000999">
    <property type="entry name" value="RNase_III_dom"/>
</dbReference>
<evidence type="ECO:0000259" key="8">
    <source>
        <dbReference type="PROSITE" id="PS50137"/>
    </source>
</evidence>
<dbReference type="InterPro" id="IPR014720">
    <property type="entry name" value="dsRBD_dom"/>
</dbReference>
<dbReference type="KEGG" id="mmil:sm9_0875"/>
<dbReference type="AlphaFoldDB" id="A0A0U3DRX4"/>
<keyword evidence="6" id="KW-0378">Hydrolase</keyword>
<dbReference type="NCBIfam" id="TIGR02191">
    <property type="entry name" value="RNaseIII"/>
    <property type="match status" value="1"/>
</dbReference>
<dbReference type="SUPFAM" id="SSF69065">
    <property type="entry name" value="RNase III domain-like"/>
    <property type="match status" value="1"/>
</dbReference>
<keyword evidence="4" id="KW-0540">Nuclease</keyword>
<keyword evidence="7" id="KW-0694">RNA-binding</keyword>
<dbReference type="InterPro" id="IPR036389">
    <property type="entry name" value="RNase_III_sf"/>
</dbReference>
<evidence type="ECO:0000256" key="4">
    <source>
        <dbReference type="ARBA" id="ARBA00022722"/>
    </source>
</evidence>
<evidence type="ECO:0000256" key="1">
    <source>
        <dbReference type="ARBA" id="ARBA00000109"/>
    </source>
</evidence>
<dbReference type="CDD" id="cd10845">
    <property type="entry name" value="DSRM_RNAse_III_family"/>
    <property type="match status" value="1"/>
</dbReference>
<dbReference type="HAMAP" id="MF_00104">
    <property type="entry name" value="RNase_III"/>
    <property type="match status" value="1"/>
</dbReference>
<dbReference type="InterPro" id="IPR011907">
    <property type="entry name" value="RNase_III"/>
</dbReference>
<dbReference type="SMART" id="SM00358">
    <property type="entry name" value="DSRM"/>
    <property type="match status" value="1"/>
</dbReference>
<evidence type="ECO:0000256" key="2">
    <source>
        <dbReference type="ARBA" id="ARBA00010183"/>
    </source>
</evidence>
<dbReference type="EC" id="3.1.26.3" evidence="3"/>
<dbReference type="CDD" id="cd00593">
    <property type="entry name" value="RIBOc"/>
    <property type="match status" value="1"/>
</dbReference>
<dbReference type="Pfam" id="PF00035">
    <property type="entry name" value="dsrm"/>
    <property type="match status" value="1"/>
</dbReference>
<evidence type="ECO:0000256" key="5">
    <source>
        <dbReference type="ARBA" id="ARBA00022759"/>
    </source>
</evidence>
<dbReference type="GO" id="GO:0006364">
    <property type="term" value="P:rRNA processing"/>
    <property type="evidence" value="ECO:0007669"/>
    <property type="project" value="InterPro"/>
</dbReference>
<dbReference type="PANTHER" id="PTHR11207">
    <property type="entry name" value="RIBONUCLEASE III"/>
    <property type="match status" value="1"/>
</dbReference>
<evidence type="ECO:0000259" key="9">
    <source>
        <dbReference type="PROSITE" id="PS50142"/>
    </source>
</evidence>
<evidence type="ECO:0000256" key="3">
    <source>
        <dbReference type="ARBA" id="ARBA00012177"/>
    </source>
</evidence>
<dbReference type="PANTHER" id="PTHR11207:SF0">
    <property type="entry name" value="RIBONUCLEASE 3"/>
    <property type="match status" value="1"/>
</dbReference>
<dbReference type="GO" id="GO:0003725">
    <property type="term" value="F:double-stranded RNA binding"/>
    <property type="evidence" value="ECO:0007669"/>
    <property type="project" value="TreeGrafter"/>
</dbReference>
<sequence>MSGLNMNLFEKFGIEPNNEDYYKMAFMHGSYATVHGIKYDYERLEFLGDSILNMLVSEYLYKKYPKYGEGKLTKLRANFVCQTALIHYSHDLGLKDYLKVSVDEMNLTDNEVLSITSDIFESFLGALFLDQGFAFTKRFIAKIIFVYIDEEKVFFHDYKSKIKEYCDSHEMKIRYELLEEHGVPHDKTFVMAIYLDNEEMGIGKGKNKKEAEQSAAKEAIMNLTMIR</sequence>
<dbReference type="PROSITE" id="PS00517">
    <property type="entry name" value="RNASE_3_1"/>
    <property type="match status" value="1"/>
</dbReference>
<dbReference type="SUPFAM" id="SSF54768">
    <property type="entry name" value="dsRNA-binding domain-like"/>
    <property type="match status" value="1"/>
</dbReference>
<dbReference type="EMBL" id="CP011266">
    <property type="protein sequence ID" value="ALT68666.1"/>
    <property type="molecule type" value="Genomic_DNA"/>
</dbReference>
<dbReference type="FunFam" id="1.10.1520.10:FF:000001">
    <property type="entry name" value="Ribonuclease 3"/>
    <property type="match status" value="1"/>
</dbReference>
<reference evidence="10 11" key="1">
    <citation type="submission" date="2015-04" db="EMBL/GenBank/DDBJ databases">
        <title>The complete genome sequence of the rumen methanogen Methanobrevibacter millerae SM9.</title>
        <authorList>
            <person name="Leahy S.C."/>
            <person name="Kelly W.J."/>
            <person name="Pacheco D.M."/>
            <person name="Li D."/>
            <person name="Altermann E."/>
            <person name="Attwood G.T."/>
        </authorList>
    </citation>
    <scope>NUCLEOTIDE SEQUENCE [LARGE SCALE GENOMIC DNA]</scope>
    <source>
        <strain evidence="10 11">SM9</strain>
    </source>
</reference>
<dbReference type="Proteomes" id="UP000067738">
    <property type="component" value="Chromosome"/>
</dbReference>
<dbReference type="GO" id="GO:0010468">
    <property type="term" value="P:regulation of gene expression"/>
    <property type="evidence" value="ECO:0007669"/>
    <property type="project" value="TreeGrafter"/>
</dbReference>
<evidence type="ECO:0000313" key="10">
    <source>
        <dbReference type="EMBL" id="ALT68666.1"/>
    </source>
</evidence>
<dbReference type="Gene3D" id="3.30.160.20">
    <property type="match status" value="1"/>
</dbReference>
<protein>
    <recommendedName>
        <fullName evidence="3">ribonuclease III</fullName>
        <ecNumber evidence="3">3.1.26.3</ecNumber>
    </recommendedName>
</protein>
<dbReference type="PROSITE" id="PS50137">
    <property type="entry name" value="DS_RBD"/>
    <property type="match status" value="1"/>
</dbReference>
<keyword evidence="5" id="KW-0255">Endonuclease</keyword>
<accession>A0A0U3DRX4</accession>
<comment type="catalytic activity">
    <reaction evidence="1">
        <text>Endonucleolytic cleavage to 5'-phosphomonoester.</text>
        <dbReference type="EC" id="3.1.26.3"/>
    </reaction>
</comment>
<gene>
    <name evidence="10" type="primary">rnc</name>
    <name evidence="10" type="ORF">sm9_0875</name>
</gene>
<dbReference type="SMART" id="SM00535">
    <property type="entry name" value="RIBOc"/>
    <property type="match status" value="1"/>
</dbReference>
<evidence type="ECO:0000256" key="6">
    <source>
        <dbReference type="ARBA" id="ARBA00022801"/>
    </source>
</evidence>
<organism evidence="10 11">
    <name type="scientific">Methanobrevibacter millerae</name>
    <dbReference type="NCBI Taxonomy" id="230361"/>
    <lineage>
        <taxon>Archaea</taxon>
        <taxon>Methanobacteriati</taxon>
        <taxon>Methanobacteriota</taxon>
        <taxon>Methanomada group</taxon>
        <taxon>Methanobacteria</taxon>
        <taxon>Methanobacteriales</taxon>
        <taxon>Methanobacteriaceae</taxon>
        <taxon>Methanobrevibacter</taxon>
    </lineage>
</organism>
<name>A0A0U3DRX4_9EURY</name>
<dbReference type="Pfam" id="PF14622">
    <property type="entry name" value="Ribonucleas_3_3"/>
    <property type="match status" value="1"/>
</dbReference>
<evidence type="ECO:0000256" key="7">
    <source>
        <dbReference type="ARBA" id="ARBA00022884"/>
    </source>
</evidence>
<keyword evidence="11" id="KW-1185">Reference proteome</keyword>
<proteinExistence type="inferred from homology"/>
<dbReference type="Gene3D" id="1.10.1520.10">
    <property type="entry name" value="Ribonuclease III domain"/>
    <property type="match status" value="1"/>
</dbReference>
<dbReference type="GO" id="GO:0004525">
    <property type="term" value="F:ribonuclease III activity"/>
    <property type="evidence" value="ECO:0007669"/>
    <property type="project" value="UniProtKB-EC"/>
</dbReference>
<dbReference type="PATRIC" id="fig|230361.4.peg.900"/>
<comment type="similarity">
    <text evidence="2">Belongs to the ribonuclease III family.</text>
</comment>
<feature type="domain" description="DRBM" evidence="8">
    <location>
        <begin position="157"/>
        <end position="225"/>
    </location>
</feature>